<dbReference type="Gene3D" id="1.20.1080.10">
    <property type="entry name" value="Glycerol uptake facilitator protein"/>
    <property type="match status" value="1"/>
</dbReference>
<evidence type="ECO:0000313" key="11">
    <source>
        <dbReference type="Proteomes" id="UP000694427"/>
    </source>
</evidence>
<dbReference type="GO" id="GO:0016323">
    <property type="term" value="C:basolateral plasma membrane"/>
    <property type="evidence" value="ECO:0007669"/>
    <property type="project" value="TreeGrafter"/>
</dbReference>
<reference evidence="10" key="2">
    <citation type="submission" date="2025-09" db="UniProtKB">
        <authorList>
            <consortium name="Ensembl"/>
        </authorList>
    </citation>
    <scope>IDENTIFICATION</scope>
</reference>
<comment type="subcellular location">
    <subcellularLocation>
        <location evidence="1">Membrane</location>
        <topology evidence="1">Multi-pass membrane protein</topology>
    </subcellularLocation>
</comment>
<dbReference type="InterPro" id="IPR000425">
    <property type="entry name" value="MIP"/>
</dbReference>
<dbReference type="GO" id="GO:0015204">
    <property type="term" value="F:urea transmembrane transporter activity"/>
    <property type="evidence" value="ECO:0007669"/>
    <property type="project" value="TreeGrafter"/>
</dbReference>
<evidence type="ECO:0000256" key="1">
    <source>
        <dbReference type="ARBA" id="ARBA00004141"/>
    </source>
</evidence>
<evidence type="ECO:0000256" key="8">
    <source>
        <dbReference type="ARBA" id="ARBA00049405"/>
    </source>
</evidence>
<dbReference type="GO" id="GO:0015254">
    <property type="term" value="F:glycerol channel activity"/>
    <property type="evidence" value="ECO:0007669"/>
    <property type="project" value="TreeGrafter"/>
</dbReference>
<dbReference type="Proteomes" id="UP000694427">
    <property type="component" value="Unplaced"/>
</dbReference>
<evidence type="ECO:0000256" key="3">
    <source>
        <dbReference type="ARBA" id="ARBA00022448"/>
    </source>
</evidence>
<keyword evidence="3" id="KW-0813">Transport</keyword>
<reference evidence="10" key="1">
    <citation type="submission" date="2025-08" db="UniProtKB">
        <authorList>
            <consortium name="Ensembl"/>
        </authorList>
    </citation>
    <scope>IDENTIFICATION</scope>
</reference>
<dbReference type="AlphaFoldDB" id="A0A8C1PT25"/>
<evidence type="ECO:0000256" key="2">
    <source>
        <dbReference type="ARBA" id="ARBA00006175"/>
    </source>
</evidence>
<comment type="catalytic activity">
    <reaction evidence="8">
        <text>glycerol(in) = glycerol(out)</text>
        <dbReference type="Rhea" id="RHEA:29675"/>
        <dbReference type="ChEBI" id="CHEBI:17754"/>
    </reaction>
</comment>
<keyword evidence="11" id="KW-1185">Reference proteome</keyword>
<evidence type="ECO:0000256" key="7">
    <source>
        <dbReference type="ARBA" id="ARBA00034651"/>
    </source>
</evidence>
<evidence type="ECO:0000256" key="9">
    <source>
        <dbReference type="SAM" id="Phobius"/>
    </source>
</evidence>
<dbReference type="GO" id="GO:0015250">
    <property type="term" value="F:water channel activity"/>
    <property type="evidence" value="ECO:0007669"/>
    <property type="project" value="TreeGrafter"/>
</dbReference>
<dbReference type="Pfam" id="PF00230">
    <property type="entry name" value="MIP"/>
    <property type="match status" value="1"/>
</dbReference>
<comment type="similarity">
    <text evidence="2">Belongs to the MIP/aquaporin (TC 1.A.8) family.</text>
</comment>
<sequence>RNITVQSIQDGSIQGHMASTVVSKMKIKNECIRVGLAETLCTFIMMVFGLGSVVQVVTGNYAFLYHTGAHMNAAVSFTMSVFGHLHWKMLPLYVFAQFLGSFFAAGAIYAIHHYCWGNLTVSGPKATAGIFATLLSQLFYRAGSVTGALIYKAFVELHHPDLKSTKTQSTEDPEYVPLEKYMYVCMRVSLSYLLKLRTNNDKGTKEEEEMFPLVTHGCLQS</sequence>
<feature type="transmembrane region" description="Helical" evidence="9">
    <location>
        <begin position="92"/>
        <end position="111"/>
    </location>
</feature>
<evidence type="ECO:0000256" key="4">
    <source>
        <dbReference type="ARBA" id="ARBA00022692"/>
    </source>
</evidence>
<organism evidence="10 11">
    <name type="scientific">Cyprinus carpio</name>
    <name type="common">Common carp</name>
    <dbReference type="NCBI Taxonomy" id="7962"/>
    <lineage>
        <taxon>Eukaryota</taxon>
        <taxon>Metazoa</taxon>
        <taxon>Chordata</taxon>
        <taxon>Craniata</taxon>
        <taxon>Vertebrata</taxon>
        <taxon>Euteleostomi</taxon>
        <taxon>Actinopterygii</taxon>
        <taxon>Neopterygii</taxon>
        <taxon>Teleostei</taxon>
        <taxon>Ostariophysi</taxon>
        <taxon>Cypriniformes</taxon>
        <taxon>Cyprinidae</taxon>
        <taxon>Cyprininae</taxon>
        <taxon>Cyprinus</taxon>
    </lineage>
</organism>
<keyword evidence="5 9" id="KW-1133">Transmembrane helix</keyword>
<proteinExistence type="inferred from homology"/>
<dbReference type="InterPro" id="IPR050363">
    <property type="entry name" value="MIP/Aquaporin"/>
</dbReference>
<dbReference type="InterPro" id="IPR023271">
    <property type="entry name" value="Aquaporin-like"/>
</dbReference>
<protein>
    <submittedName>
        <fullName evidence="10">Aquaporin 7</fullName>
    </submittedName>
</protein>
<keyword evidence="4 9" id="KW-0812">Transmembrane</keyword>
<evidence type="ECO:0000313" key="10">
    <source>
        <dbReference type="Ensembl" id="ENSCCRP00010110531.1"/>
    </source>
</evidence>
<keyword evidence="6 9" id="KW-0472">Membrane</keyword>
<evidence type="ECO:0000256" key="5">
    <source>
        <dbReference type="ARBA" id="ARBA00022989"/>
    </source>
</evidence>
<feature type="transmembrane region" description="Helical" evidence="9">
    <location>
        <begin position="34"/>
        <end position="57"/>
    </location>
</feature>
<comment type="catalytic activity">
    <reaction evidence="7">
        <text>H2O(in) = H2O(out)</text>
        <dbReference type="Rhea" id="RHEA:29667"/>
        <dbReference type="ChEBI" id="CHEBI:15377"/>
    </reaction>
</comment>
<accession>A0A8C1PT25</accession>
<dbReference type="PANTHER" id="PTHR43829:SF15">
    <property type="entry name" value="AQUAPORIN-7"/>
    <property type="match status" value="1"/>
</dbReference>
<evidence type="ECO:0000256" key="6">
    <source>
        <dbReference type="ARBA" id="ARBA00023136"/>
    </source>
</evidence>
<dbReference type="SUPFAM" id="SSF81338">
    <property type="entry name" value="Aquaporin-like"/>
    <property type="match status" value="1"/>
</dbReference>
<dbReference type="PANTHER" id="PTHR43829">
    <property type="entry name" value="AQUAPORIN OR AQUAGLYCEROPORIN RELATED"/>
    <property type="match status" value="1"/>
</dbReference>
<dbReference type="Ensembl" id="ENSCCRT00010122982.1">
    <property type="protein sequence ID" value="ENSCCRP00010110531.1"/>
    <property type="gene ID" value="ENSCCRG00010048715.1"/>
</dbReference>
<name>A0A8C1PT25_CYPCA</name>